<dbReference type="InterPro" id="IPR006913">
    <property type="entry name" value="CENP-V/GFA"/>
</dbReference>
<evidence type="ECO:0000313" key="6">
    <source>
        <dbReference type="Proteomes" id="UP000018888"/>
    </source>
</evidence>
<keyword evidence="3" id="KW-0862">Zinc</keyword>
<evidence type="ECO:0000256" key="3">
    <source>
        <dbReference type="ARBA" id="ARBA00022833"/>
    </source>
</evidence>
<sequence length="166" mass="19233">MELQGSCHCEKVKFTVKSHTPVPFMRCYCSICRKIGGGGGYVINIMGQYDTLKVEGMEHTKFYQAIKDKSLPKNQQELCGNKRYFCGECGCMLWCYDLEWSEWCYPFASAIDTPLPEPKRPNCIMLNYKANWAHVPSSEEADLFDEYPNNSIESWHKKNKAFIEKE</sequence>
<dbReference type="PROSITE" id="PS51891">
    <property type="entry name" value="CENP_V_GFA"/>
    <property type="match status" value="1"/>
</dbReference>
<organism evidence="5 6">
    <name type="scientific">Rhizophagus irregularis (strain DAOM 181602 / DAOM 197198 / MUCL 43194)</name>
    <name type="common">Arbuscular mycorrhizal fungus</name>
    <name type="synonym">Glomus intraradices</name>
    <dbReference type="NCBI Taxonomy" id="747089"/>
    <lineage>
        <taxon>Eukaryota</taxon>
        <taxon>Fungi</taxon>
        <taxon>Fungi incertae sedis</taxon>
        <taxon>Mucoromycota</taxon>
        <taxon>Glomeromycotina</taxon>
        <taxon>Glomeromycetes</taxon>
        <taxon>Glomerales</taxon>
        <taxon>Glomeraceae</taxon>
        <taxon>Rhizophagus</taxon>
    </lineage>
</organism>
<dbReference type="InterPro" id="IPR011057">
    <property type="entry name" value="Mss4-like_sf"/>
</dbReference>
<keyword evidence="2" id="KW-0479">Metal-binding</keyword>
<dbReference type="STRING" id="747089.A0A2H5U173"/>
<dbReference type="GO" id="GO:0046872">
    <property type="term" value="F:metal ion binding"/>
    <property type="evidence" value="ECO:0007669"/>
    <property type="project" value="UniProtKB-KW"/>
</dbReference>
<protein>
    <submittedName>
        <fullName evidence="5">Glutathione-dependent formaldehyde-activating, GFA</fullName>
    </submittedName>
</protein>
<dbReference type="SMR" id="A0A2H5U173"/>
<dbReference type="Pfam" id="PF04828">
    <property type="entry name" value="GFA"/>
    <property type="match status" value="1"/>
</dbReference>
<dbReference type="EMBL" id="AUPC02000127">
    <property type="protein sequence ID" value="POG69996.1"/>
    <property type="molecule type" value="Genomic_DNA"/>
</dbReference>
<comment type="caution">
    <text evidence="5">The sequence shown here is derived from an EMBL/GenBank/DDBJ whole genome shotgun (WGS) entry which is preliminary data.</text>
</comment>
<dbReference type="VEuPathDB" id="FungiDB:RhiirFUN_001337"/>
<reference evidence="5 6" key="2">
    <citation type="journal article" date="2018" name="New Phytol.">
        <title>High intraspecific genome diversity in the model arbuscular mycorrhizal symbiont Rhizophagus irregularis.</title>
        <authorList>
            <person name="Chen E.C.H."/>
            <person name="Morin E."/>
            <person name="Beaudet D."/>
            <person name="Noel J."/>
            <person name="Yildirir G."/>
            <person name="Ndikumana S."/>
            <person name="Charron P."/>
            <person name="St-Onge C."/>
            <person name="Giorgi J."/>
            <person name="Kruger M."/>
            <person name="Marton T."/>
            <person name="Ropars J."/>
            <person name="Grigoriev I.V."/>
            <person name="Hainaut M."/>
            <person name="Henrissat B."/>
            <person name="Roux C."/>
            <person name="Martin F."/>
            <person name="Corradi N."/>
        </authorList>
    </citation>
    <scope>NUCLEOTIDE SEQUENCE [LARGE SCALE GENOMIC DNA]</scope>
    <source>
        <strain evidence="5 6">DAOM 197198</strain>
    </source>
</reference>
<proteinExistence type="inferred from homology"/>
<dbReference type="Proteomes" id="UP000018888">
    <property type="component" value="Unassembled WGS sequence"/>
</dbReference>
<gene>
    <name evidence="5" type="ORF">GLOIN_2v1621621</name>
</gene>
<dbReference type="AlphaFoldDB" id="A0A2H5U173"/>
<dbReference type="SUPFAM" id="SSF51316">
    <property type="entry name" value="Mss4-like"/>
    <property type="match status" value="1"/>
</dbReference>
<reference evidence="5 6" key="1">
    <citation type="journal article" date="2013" name="Proc. Natl. Acad. Sci. U.S.A.">
        <title>Genome of an arbuscular mycorrhizal fungus provides insight into the oldest plant symbiosis.</title>
        <authorList>
            <person name="Tisserant E."/>
            <person name="Malbreil M."/>
            <person name="Kuo A."/>
            <person name="Kohler A."/>
            <person name="Symeonidi A."/>
            <person name="Balestrini R."/>
            <person name="Charron P."/>
            <person name="Duensing N."/>
            <person name="Frei Dit Frey N."/>
            <person name="Gianinazzi-Pearson V."/>
            <person name="Gilbert L.B."/>
            <person name="Handa Y."/>
            <person name="Herr J.R."/>
            <person name="Hijri M."/>
            <person name="Koul R."/>
            <person name="Kawaguchi M."/>
            <person name="Krajinski F."/>
            <person name="Lammers P.J."/>
            <person name="Masclaux F.G."/>
            <person name="Murat C."/>
            <person name="Morin E."/>
            <person name="Ndikumana S."/>
            <person name="Pagni M."/>
            <person name="Petitpierre D."/>
            <person name="Requena N."/>
            <person name="Rosikiewicz P."/>
            <person name="Riley R."/>
            <person name="Saito K."/>
            <person name="San Clemente H."/>
            <person name="Shapiro H."/>
            <person name="van Tuinen D."/>
            <person name="Becard G."/>
            <person name="Bonfante P."/>
            <person name="Paszkowski U."/>
            <person name="Shachar-Hill Y.Y."/>
            <person name="Tuskan G.A."/>
            <person name="Young P.W."/>
            <person name="Sanders I.R."/>
            <person name="Henrissat B."/>
            <person name="Rensing S.A."/>
            <person name="Grigoriev I.V."/>
            <person name="Corradi N."/>
            <person name="Roux C."/>
            <person name="Martin F."/>
        </authorList>
    </citation>
    <scope>NUCLEOTIDE SEQUENCE [LARGE SCALE GENOMIC DNA]</scope>
    <source>
        <strain evidence="5 6">DAOM 197198</strain>
    </source>
</reference>
<name>A0A2H5U173_RHIID</name>
<evidence type="ECO:0000256" key="2">
    <source>
        <dbReference type="ARBA" id="ARBA00022723"/>
    </source>
</evidence>
<dbReference type="PANTHER" id="PTHR33337">
    <property type="entry name" value="GFA DOMAIN-CONTAINING PROTEIN"/>
    <property type="match status" value="1"/>
</dbReference>
<accession>A0A2H5U173</accession>
<dbReference type="PANTHER" id="PTHR33337:SF44">
    <property type="entry name" value="DUF636 DOMAIN PROTEIN (AFU_ORTHOLOGUE AFUA_1G09754)"/>
    <property type="match status" value="1"/>
</dbReference>
<evidence type="ECO:0000256" key="4">
    <source>
        <dbReference type="ARBA" id="ARBA00023239"/>
    </source>
</evidence>
<dbReference type="GO" id="GO:0016846">
    <property type="term" value="F:carbon-sulfur lyase activity"/>
    <property type="evidence" value="ECO:0007669"/>
    <property type="project" value="InterPro"/>
</dbReference>
<keyword evidence="6" id="KW-1185">Reference proteome</keyword>
<dbReference type="Gene3D" id="3.90.1590.10">
    <property type="entry name" value="glutathione-dependent formaldehyde- activating enzyme (gfa)"/>
    <property type="match status" value="1"/>
</dbReference>
<comment type="similarity">
    <text evidence="1">Belongs to the Gfa family.</text>
</comment>
<evidence type="ECO:0000256" key="1">
    <source>
        <dbReference type="ARBA" id="ARBA00005495"/>
    </source>
</evidence>
<evidence type="ECO:0000313" key="5">
    <source>
        <dbReference type="EMBL" id="POG69996.1"/>
    </source>
</evidence>
<keyword evidence="4" id="KW-0456">Lyase</keyword>